<proteinExistence type="inferred from homology"/>
<feature type="transmembrane region" description="Helical" evidence="6">
    <location>
        <begin position="183"/>
        <end position="199"/>
    </location>
</feature>
<evidence type="ECO:0000313" key="7">
    <source>
        <dbReference type="EMBL" id="MCM3712893.1"/>
    </source>
</evidence>
<name>A0A9X2DMB2_9BACI</name>
<organism evidence="7 8">
    <name type="scientific">Halalkalibacter oceani</name>
    <dbReference type="NCBI Taxonomy" id="1653776"/>
    <lineage>
        <taxon>Bacteria</taxon>
        <taxon>Bacillati</taxon>
        <taxon>Bacillota</taxon>
        <taxon>Bacilli</taxon>
        <taxon>Bacillales</taxon>
        <taxon>Bacillaceae</taxon>
        <taxon>Halalkalibacter</taxon>
    </lineage>
</organism>
<sequence length="264" mass="28208">MIAVLLIGVVLIAFFAVKARALTVSGGVAAVGVGGFIALGFGLQGLLLLSLFFFSSTLLGKFKQKQGREDDQIVEKSDCRDAMQVIANGGVPALLAVTYLFVPSELLLCGFVASIAAATADTWATEIGSLSKQHPFHVVKWKRVDPGTSGAVTLLGLAAAFAGSFLIVVLAIFLWWGSYYNSHLLLFALIVSGFVGNFFDTLMGASCQVVYHCPQCGRETERTIHCDRPTEHKYGVKWLDNDSVNIICTFTGAILGLISGLLLL</sequence>
<comment type="similarity">
    <text evidence="2">Belongs to the TMEM19 family.</text>
</comment>
<dbReference type="PANTHER" id="PTHR13353">
    <property type="entry name" value="TRANSMEMBRANE PROTEIN 19"/>
    <property type="match status" value="1"/>
</dbReference>
<dbReference type="Proteomes" id="UP001139179">
    <property type="component" value="Unassembled WGS sequence"/>
</dbReference>
<keyword evidence="3 6" id="KW-0812">Transmembrane</keyword>
<evidence type="ECO:0000256" key="3">
    <source>
        <dbReference type="ARBA" id="ARBA00022692"/>
    </source>
</evidence>
<comment type="caution">
    <text evidence="7">The sequence shown here is derived from an EMBL/GenBank/DDBJ whole genome shotgun (WGS) entry which is preliminary data.</text>
</comment>
<evidence type="ECO:0000256" key="1">
    <source>
        <dbReference type="ARBA" id="ARBA00004141"/>
    </source>
</evidence>
<comment type="subcellular location">
    <subcellularLocation>
        <location evidence="1">Membrane</location>
        <topology evidence="1">Multi-pass membrane protein</topology>
    </subcellularLocation>
</comment>
<evidence type="ECO:0000313" key="8">
    <source>
        <dbReference type="Proteomes" id="UP001139179"/>
    </source>
</evidence>
<feature type="transmembrane region" description="Helical" evidence="6">
    <location>
        <begin position="244"/>
        <end position="263"/>
    </location>
</feature>
<protein>
    <submittedName>
        <fullName evidence="7">DUF92 domain-containing protein</fullName>
    </submittedName>
</protein>
<dbReference type="PANTHER" id="PTHR13353:SF5">
    <property type="entry name" value="TRANSMEMBRANE PROTEIN 19"/>
    <property type="match status" value="1"/>
</dbReference>
<feature type="transmembrane region" description="Helical" evidence="6">
    <location>
        <begin position="29"/>
        <end position="54"/>
    </location>
</feature>
<dbReference type="InterPro" id="IPR002794">
    <property type="entry name" value="DUF92_TMEM19"/>
</dbReference>
<evidence type="ECO:0000256" key="6">
    <source>
        <dbReference type="SAM" id="Phobius"/>
    </source>
</evidence>
<gene>
    <name evidence="7" type="ORF">M3202_02280</name>
</gene>
<dbReference type="AlphaFoldDB" id="A0A9X2DMB2"/>
<evidence type="ECO:0000256" key="4">
    <source>
        <dbReference type="ARBA" id="ARBA00022989"/>
    </source>
</evidence>
<dbReference type="GO" id="GO:0016020">
    <property type="term" value="C:membrane"/>
    <property type="evidence" value="ECO:0007669"/>
    <property type="project" value="UniProtKB-SubCell"/>
</dbReference>
<dbReference type="Pfam" id="PF01940">
    <property type="entry name" value="DUF92"/>
    <property type="match status" value="1"/>
</dbReference>
<dbReference type="RefSeq" id="WP_251221737.1">
    <property type="nucleotide sequence ID" value="NZ_JAMBOL010000001.1"/>
</dbReference>
<feature type="transmembrane region" description="Helical" evidence="6">
    <location>
        <begin position="151"/>
        <end position="176"/>
    </location>
</feature>
<keyword evidence="8" id="KW-1185">Reference proteome</keyword>
<reference evidence="7" key="1">
    <citation type="submission" date="2022-05" db="EMBL/GenBank/DDBJ databases">
        <title>Comparative Genomics of Spacecraft Associated Microbes.</title>
        <authorList>
            <person name="Tran M.T."/>
            <person name="Wright A."/>
            <person name="Seuylemezian A."/>
            <person name="Eisen J."/>
            <person name="Coil D."/>
        </authorList>
    </citation>
    <scope>NUCLEOTIDE SEQUENCE</scope>
    <source>
        <strain evidence="7">214.1.1</strain>
    </source>
</reference>
<evidence type="ECO:0000256" key="5">
    <source>
        <dbReference type="ARBA" id="ARBA00023136"/>
    </source>
</evidence>
<keyword evidence="5 6" id="KW-0472">Membrane</keyword>
<evidence type="ECO:0000256" key="2">
    <source>
        <dbReference type="ARBA" id="ARBA00009012"/>
    </source>
</evidence>
<accession>A0A9X2DMB2</accession>
<dbReference type="EMBL" id="JAMBOL010000001">
    <property type="protein sequence ID" value="MCM3712893.1"/>
    <property type="molecule type" value="Genomic_DNA"/>
</dbReference>
<keyword evidence="4 6" id="KW-1133">Transmembrane helix</keyword>